<proteinExistence type="inferred from homology"/>
<dbReference type="GO" id="GO:0008448">
    <property type="term" value="F:N-acetylglucosamine-6-phosphate deacetylase activity"/>
    <property type="evidence" value="ECO:0007669"/>
    <property type="project" value="UniProtKB-EC"/>
</dbReference>
<evidence type="ECO:0000256" key="4">
    <source>
        <dbReference type="ARBA" id="ARBA00022723"/>
    </source>
</evidence>
<evidence type="ECO:0000256" key="12">
    <source>
        <dbReference type="PIRSR" id="PIRSR038994-3"/>
    </source>
</evidence>
<evidence type="ECO:0000256" key="2">
    <source>
        <dbReference type="ARBA" id="ARBA00011899"/>
    </source>
</evidence>
<dbReference type="Pfam" id="PF01979">
    <property type="entry name" value="Amidohydro_1"/>
    <property type="match status" value="1"/>
</dbReference>
<sequence length="398" mass="42851">MVEMFKWLRLSDGDEGMEIQGNRLTPIGESETVSLWIEDGKITDVRVYESVDADLPLLMPGFIDIHVHGGGGADTMDADPDAFEQIVQTHARHGTTGLLLTTVTESPDRIGAVLDVATRFMENQGGASHDDFVGAEVLGVHLEGPFIHPDKAGAQRPDMILNPDSELAERWFSSGVVKLMTLAPERPNAHEVARVAKKYGVLTSVGHTTARYEDVAAAKASGFRHVTHLCNAMPSLLHRSVGPIGYLVDDDDFTADIICDGIHVAGPMVKTLVRAVGANRLMLITDAIRAADMPDGEYDLGGLNVTVENGACRLENGTLAGSVLTMSRAVQTIQKLAGISPFTAQRMASTNPARRLNLPHKGQLEKGYDADVVAFDKAGNVVWTMVRGTVVYESTEQG</sequence>
<dbReference type="FunFam" id="3.20.20.140:FF:000004">
    <property type="entry name" value="N-acetylglucosamine-6-phosphate deacetylase"/>
    <property type="match status" value="1"/>
</dbReference>
<evidence type="ECO:0000256" key="11">
    <source>
        <dbReference type="PIRSR" id="PIRSR038994-2"/>
    </source>
</evidence>
<feature type="binding site" evidence="11">
    <location>
        <position position="239"/>
    </location>
    <ligand>
        <name>substrate</name>
    </ligand>
</feature>
<dbReference type="Proteomes" id="UP000663505">
    <property type="component" value="Chromosome"/>
</dbReference>
<keyword evidence="6 9" id="KW-0119">Carbohydrate metabolism</keyword>
<dbReference type="InterPro" id="IPR011059">
    <property type="entry name" value="Metal-dep_hydrolase_composite"/>
</dbReference>
<dbReference type="CDD" id="cd00854">
    <property type="entry name" value="NagA"/>
    <property type="match status" value="1"/>
</dbReference>
<gene>
    <name evidence="14" type="primary">nagA</name>
    <name evidence="14" type="ORF">JZ786_21990</name>
</gene>
<feature type="binding site" evidence="12">
    <location>
        <position position="228"/>
    </location>
    <ligand>
        <name>Zn(2+)</name>
        <dbReference type="ChEBI" id="CHEBI:29105"/>
    </ligand>
</feature>
<dbReference type="GO" id="GO:0006046">
    <property type="term" value="P:N-acetylglucosamine catabolic process"/>
    <property type="evidence" value="ECO:0007669"/>
    <property type="project" value="TreeGrafter"/>
</dbReference>
<evidence type="ECO:0000259" key="13">
    <source>
        <dbReference type="Pfam" id="PF01979"/>
    </source>
</evidence>
<dbReference type="Gene3D" id="3.20.20.140">
    <property type="entry name" value="Metal-dependent hydrolases"/>
    <property type="match status" value="1"/>
</dbReference>
<feature type="binding site" evidence="11">
    <location>
        <begin position="231"/>
        <end position="232"/>
    </location>
    <ligand>
        <name>substrate</name>
    </ligand>
</feature>
<comment type="similarity">
    <text evidence="1 9">Belongs to the metallo-dependent hydrolases superfamily. NagA family.</text>
</comment>
<dbReference type="AlphaFoldDB" id="A0A9X7VYF1"/>
<dbReference type="EMBL" id="CP071182">
    <property type="protein sequence ID" value="QSO47050.1"/>
    <property type="molecule type" value="Genomic_DNA"/>
</dbReference>
<feature type="binding site" evidence="11">
    <location>
        <begin position="319"/>
        <end position="321"/>
    </location>
    <ligand>
        <name>substrate</name>
    </ligand>
</feature>
<organism evidence="14 15">
    <name type="scientific">Alicyclobacillus mengziensis</name>
    <dbReference type="NCBI Taxonomy" id="2931921"/>
    <lineage>
        <taxon>Bacteria</taxon>
        <taxon>Bacillati</taxon>
        <taxon>Bacillota</taxon>
        <taxon>Bacilli</taxon>
        <taxon>Bacillales</taxon>
        <taxon>Alicyclobacillaceae</taxon>
        <taxon>Alicyclobacillus</taxon>
    </lineage>
</organism>
<evidence type="ECO:0000313" key="14">
    <source>
        <dbReference type="EMBL" id="QSO47050.1"/>
    </source>
</evidence>
<evidence type="ECO:0000256" key="5">
    <source>
        <dbReference type="ARBA" id="ARBA00022801"/>
    </source>
</evidence>
<keyword evidence="5 9" id="KW-0378">Hydrolase</keyword>
<feature type="binding site" evidence="11">
    <location>
        <position position="263"/>
    </location>
    <ligand>
        <name>substrate</name>
    </ligand>
</feature>
<evidence type="ECO:0000256" key="1">
    <source>
        <dbReference type="ARBA" id="ARBA00010716"/>
    </source>
</evidence>
<dbReference type="Gene3D" id="2.30.40.10">
    <property type="entry name" value="Urease, subunit C, domain 1"/>
    <property type="match status" value="1"/>
</dbReference>
<evidence type="ECO:0000256" key="3">
    <source>
        <dbReference type="ARBA" id="ARBA00018029"/>
    </source>
</evidence>
<feature type="binding site" evidence="12">
    <location>
        <position position="143"/>
    </location>
    <ligand>
        <name>Zn(2+)</name>
        <dbReference type="ChEBI" id="CHEBI:29105"/>
    </ligand>
</feature>
<dbReference type="PANTHER" id="PTHR11113">
    <property type="entry name" value="N-ACETYLGLUCOSAMINE-6-PHOSPHATE DEACETYLASE"/>
    <property type="match status" value="1"/>
</dbReference>
<accession>A0A9X7VYF1</accession>
<dbReference type="PANTHER" id="PTHR11113:SF14">
    <property type="entry name" value="N-ACETYLGLUCOSAMINE-6-PHOSPHATE DEACETYLASE"/>
    <property type="match status" value="1"/>
</dbReference>
<evidence type="ECO:0000256" key="7">
    <source>
        <dbReference type="ARBA" id="ARBA00047647"/>
    </source>
</evidence>
<feature type="binding site" evidence="12">
    <location>
        <position position="207"/>
    </location>
    <ligand>
        <name>Zn(2+)</name>
        <dbReference type="ChEBI" id="CHEBI:29105"/>
    </ligand>
</feature>
<comment type="pathway">
    <text evidence="8">Amino-sugar metabolism; N-acetylneuraminate degradation; D-fructose 6-phosphate from N-acetylneuraminate: step 4/5.</text>
</comment>
<name>A0A9X7VYF1_9BACL</name>
<keyword evidence="15" id="KW-1185">Reference proteome</keyword>
<dbReference type="SUPFAM" id="SSF51556">
    <property type="entry name" value="Metallo-dependent hydrolases"/>
    <property type="match status" value="1"/>
</dbReference>
<feature type="active site" description="Proton donor/acceptor" evidence="10">
    <location>
        <position position="286"/>
    </location>
</feature>
<reference evidence="14 15" key="1">
    <citation type="submission" date="2021-02" db="EMBL/GenBank/DDBJ databases">
        <title>Alicyclobacillus curvatus sp. nov. and Alicyclobacillus mengziensis sp. nov., two acidophilic bacteria isolated from acid mine drainage.</title>
        <authorList>
            <person name="Huang Y."/>
        </authorList>
    </citation>
    <scope>NUCLEOTIDE SEQUENCE [LARGE SCALE GENOMIC DNA]</scope>
    <source>
        <strain evidence="14 15">S30H14</strain>
    </source>
</reference>
<comment type="catalytic activity">
    <reaction evidence="7">
        <text>N-acetyl-D-glucosamine 6-phosphate + H2O = D-glucosamine 6-phosphate + acetate</text>
        <dbReference type="Rhea" id="RHEA:22936"/>
        <dbReference type="ChEBI" id="CHEBI:15377"/>
        <dbReference type="ChEBI" id="CHEBI:30089"/>
        <dbReference type="ChEBI" id="CHEBI:57513"/>
        <dbReference type="ChEBI" id="CHEBI:58725"/>
        <dbReference type="EC" id="3.5.1.25"/>
    </reaction>
</comment>
<keyword evidence="4 12" id="KW-0479">Metal-binding</keyword>
<dbReference type="KEGG" id="afx:JZ786_21990"/>
<dbReference type="InterPro" id="IPR032466">
    <property type="entry name" value="Metal_Hydrolase"/>
</dbReference>
<dbReference type="RefSeq" id="WP_206656414.1">
    <property type="nucleotide sequence ID" value="NZ_CP071182.1"/>
</dbReference>
<evidence type="ECO:0000256" key="10">
    <source>
        <dbReference type="PIRSR" id="PIRSR038994-1"/>
    </source>
</evidence>
<dbReference type="NCBIfam" id="TIGR00221">
    <property type="entry name" value="nagA"/>
    <property type="match status" value="1"/>
</dbReference>
<dbReference type="PIRSF" id="PIRSF038994">
    <property type="entry name" value="NagA"/>
    <property type="match status" value="1"/>
</dbReference>
<evidence type="ECO:0000256" key="6">
    <source>
        <dbReference type="ARBA" id="ARBA00023277"/>
    </source>
</evidence>
<comment type="cofactor">
    <cofactor evidence="12">
        <name>a divalent metal cation</name>
        <dbReference type="ChEBI" id="CHEBI:60240"/>
    </cofactor>
    <text evidence="12">Binds 1 divalent metal cation per subunit.</text>
</comment>
<feature type="binding site" evidence="11">
    <location>
        <position position="154"/>
    </location>
    <ligand>
        <name>substrate</name>
    </ligand>
</feature>
<evidence type="ECO:0000313" key="15">
    <source>
        <dbReference type="Proteomes" id="UP000663505"/>
    </source>
</evidence>
<feature type="domain" description="Amidohydrolase-related" evidence="13">
    <location>
        <begin position="58"/>
        <end position="391"/>
    </location>
</feature>
<dbReference type="InterPro" id="IPR006680">
    <property type="entry name" value="Amidohydro-rel"/>
</dbReference>
<dbReference type="GO" id="GO:0046872">
    <property type="term" value="F:metal ion binding"/>
    <property type="evidence" value="ECO:0007669"/>
    <property type="project" value="UniProtKB-KW"/>
</dbReference>
<dbReference type="InterPro" id="IPR003764">
    <property type="entry name" value="GlcNAc_6-P_deAcase"/>
</dbReference>
<evidence type="ECO:0000256" key="8">
    <source>
        <dbReference type="ARBA" id="ARBA00060590"/>
    </source>
</evidence>
<evidence type="ECO:0000256" key="9">
    <source>
        <dbReference type="PIRNR" id="PIRNR038994"/>
    </source>
</evidence>
<protein>
    <recommendedName>
        <fullName evidence="3">N-acetylglucosamine-6-phosphate deacetylase</fullName>
        <ecNumber evidence="2">3.5.1.25</ecNumber>
    </recommendedName>
</protein>
<dbReference type="SUPFAM" id="SSF51338">
    <property type="entry name" value="Composite domain of metallo-dependent hydrolases"/>
    <property type="match status" value="1"/>
</dbReference>
<dbReference type="EC" id="3.5.1.25" evidence="2"/>